<name>A0A7W6K9N2_9SPHI</name>
<dbReference type="Proteomes" id="UP000642938">
    <property type="component" value="Unassembled WGS sequence"/>
</dbReference>
<keyword evidence="1" id="KW-0472">Membrane</keyword>
<protein>
    <submittedName>
        <fullName evidence="3">Uncharacterized protein</fullName>
    </submittedName>
</protein>
<reference evidence="2" key="1">
    <citation type="journal article" date="2014" name="Int. J. Syst. Evol. Microbiol.">
        <title>Complete genome of a new Firmicutes species belonging to the dominant human colonic microbiota ('Ruminococcus bicirculans') reveals two chromosomes and a selective capacity to utilize plant glucans.</title>
        <authorList>
            <consortium name="NISC Comparative Sequencing Program"/>
            <person name="Wegmann U."/>
            <person name="Louis P."/>
            <person name="Goesmann A."/>
            <person name="Henrissat B."/>
            <person name="Duncan S.H."/>
            <person name="Flint H.J."/>
        </authorList>
    </citation>
    <scope>NUCLEOTIDE SEQUENCE</scope>
    <source>
        <strain evidence="2">CGMCC 1.15287</strain>
    </source>
</reference>
<dbReference type="EMBL" id="BMHZ01000001">
    <property type="protein sequence ID" value="GGG97236.1"/>
    <property type="molecule type" value="Genomic_DNA"/>
</dbReference>
<organism evidence="3 4">
    <name type="scientific">Pedobacter zeae</name>
    <dbReference type="NCBI Taxonomy" id="1737356"/>
    <lineage>
        <taxon>Bacteria</taxon>
        <taxon>Pseudomonadati</taxon>
        <taxon>Bacteroidota</taxon>
        <taxon>Sphingobacteriia</taxon>
        <taxon>Sphingobacteriales</taxon>
        <taxon>Sphingobacteriaceae</taxon>
        <taxon>Pedobacter</taxon>
    </lineage>
</organism>
<gene>
    <name evidence="2" type="ORF">GCM10007422_08960</name>
    <name evidence="3" type="ORF">GGQ60_001739</name>
</gene>
<reference evidence="5" key="2">
    <citation type="journal article" date="2019" name="Int. J. Syst. Evol. Microbiol.">
        <title>The Global Catalogue of Microorganisms (GCM) 10K type strain sequencing project: providing services to taxonomists for standard genome sequencing and annotation.</title>
        <authorList>
            <consortium name="The Broad Institute Genomics Platform"/>
            <consortium name="The Broad Institute Genome Sequencing Center for Infectious Disease"/>
            <person name="Wu L."/>
            <person name="Ma J."/>
        </authorList>
    </citation>
    <scope>NUCLEOTIDE SEQUENCE [LARGE SCALE GENOMIC DNA]</scope>
    <source>
        <strain evidence="5">CGMCC 1.15287</strain>
    </source>
</reference>
<accession>A0A7W6K9N2</accession>
<evidence type="ECO:0000313" key="4">
    <source>
        <dbReference type="Proteomes" id="UP000532273"/>
    </source>
</evidence>
<reference evidence="2" key="4">
    <citation type="submission" date="2024-05" db="EMBL/GenBank/DDBJ databases">
        <authorList>
            <person name="Sun Q."/>
            <person name="Zhou Y."/>
        </authorList>
    </citation>
    <scope>NUCLEOTIDE SEQUENCE</scope>
    <source>
        <strain evidence="2">CGMCC 1.15287</strain>
    </source>
</reference>
<sequence>MEKLQQLLLGTVDVPTYCAAFVFALIGALISLRLKATNRDKLSDSTPYAFSWKFLIQDNFLQLITGICLTFLAFRFCNELLGKELTMWLAVLIGALNNEVAGLFEKIQNKARETFK</sequence>
<reference evidence="3 4" key="3">
    <citation type="submission" date="2020-08" db="EMBL/GenBank/DDBJ databases">
        <title>Genomic Encyclopedia of Type Strains, Phase IV (KMG-IV): sequencing the most valuable type-strain genomes for metagenomic binning, comparative biology and taxonomic classification.</title>
        <authorList>
            <person name="Goeker M."/>
        </authorList>
    </citation>
    <scope>NUCLEOTIDE SEQUENCE [LARGE SCALE GENOMIC DNA]</scope>
    <source>
        <strain evidence="3 4">DSM 100774</strain>
    </source>
</reference>
<dbReference type="Proteomes" id="UP000532273">
    <property type="component" value="Unassembled WGS sequence"/>
</dbReference>
<dbReference type="EMBL" id="JACIEF010000002">
    <property type="protein sequence ID" value="MBB4107758.1"/>
    <property type="molecule type" value="Genomic_DNA"/>
</dbReference>
<comment type="caution">
    <text evidence="3">The sequence shown here is derived from an EMBL/GenBank/DDBJ whole genome shotgun (WGS) entry which is preliminary data.</text>
</comment>
<evidence type="ECO:0000313" key="3">
    <source>
        <dbReference type="EMBL" id="MBB4107758.1"/>
    </source>
</evidence>
<dbReference type="AlphaFoldDB" id="A0A7W6K9N2"/>
<dbReference type="RefSeq" id="WP_183762282.1">
    <property type="nucleotide sequence ID" value="NZ_BMHZ01000001.1"/>
</dbReference>
<proteinExistence type="predicted"/>
<keyword evidence="1" id="KW-0812">Transmembrane</keyword>
<evidence type="ECO:0000256" key="1">
    <source>
        <dbReference type="SAM" id="Phobius"/>
    </source>
</evidence>
<keyword evidence="1" id="KW-1133">Transmembrane helix</keyword>
<evidence type="ECO:0000313" key="5">
    <source>
        <dbReference type="Proteomes" id="UP000642938"/>
    </source>
</evidence>
<feature type="transmembrane region" description="Helical" evidence="1">
    <location>
        <begin position="14"/>
        <end position="34"/>
    </location>
</feature>
<evidence type="ECO:0000313" key="2">
    <source>
        <dbReference type="EMBL" id="GGG97236.1"/>
    </source>
</evidence>
<keyword evidence="5" id="KW-1185">Reference proteome</keyword>